<sequence length="156" mass="17178">MKFTALLFAFIPALVIGQNELSLNNANPMESQTNQVKNEDVQLSNTANAPVGGNLINQQVQINTNIDNNNGNVNFQNNIQQSNDGNGLQIQVGSRSRNTSSPSVSYSSSGSGKKKHSFVKDISKSIKAYQYKHSGKKKYRHHSGKHRRGSILKCFN</sequence>
<feature type="region of interest" description="Disordered" evidence="1">
    <location>
        <begin position="132"/>
        <end position="156"/>
    </location>
</feature>
<dbReference type="AlphaFoldDB" id="A0A645C8C6"/>
<evidence type="ECO:0000313" key="2">
    <source>
        <dbReference type="EMBL" id="MPM70514.1"/>
    </source>
</evidence>
<comment type="caution">
    <text evidence="2">The sequence shown here is derived from an EMBL/GenBank/DDBJ whole genome shotgun (WGS) entry which is preliminary data.</text>
</comment>
<proteinExistence type="predicted"/>
<feature type="compositionally biased region" description="Polar residues" evidence="1">
    <location>
        <begin position="82"/>
        <end position="92"/>
    </location>
</feature>
<feature type="compositionally biased region" description="Low complexity" evidence="1">
    <location>
        <begin position="93"/>
        <end position="111"/>
    </location>
</feature>
<feature type="region of interest" description="Disordered" evidence="1">
    <location>
        <begin position="82"/>
        <end position="119"/>
    </location>
</feature>
<reference evidence="2" key="1">
    <citation type="submission" date="2019-08" db="EMBL/GenBank/DDBJ databases">
        <authorList>
            <person name="Kucharzyk K."/>
            <person name="Murdoch R.W."/>
            <person name="Higgins S."/>
            <person name="Loffler F."/>
        </authorList>
    </citation>
    <scope>NUCLEOTIDE SEQUENCE</scope>
</reference>
<feature type="compositionally biased region" description="Basic residues" evidence="1">
    <location>
        <begin position="133"/>
        <end position="150"/>
    </location>
</feature>
<accession>A0A645C8C6</accession>
<dbReference type="EMBL" id="VSSQ01023519">
    <property type="protein sequence ID" value="MPM70514.1"/>
    <property type="molecule type" value="Genomic_DNA"/>
</dbReference>
<organism evidence="2">
    <name type="scientific">bioreactor metagenome</name>
    <dbReference type="NCBI Taxonomy" id="1076179"/>
    <lineage>
        <taxon>unclassified sequences</taxon>
        <taxon>metagenomes</taxon>
        <taxon>ecological metagenomes</taxon>
    </lineage>
</organism>
<gene>
    <name evidence="2" type="ORF">SDC9_117469</name>
</gene>
<name>A0A645C8C6_9ZZZZ</name>
<evidence type="ECO:0000256" key="1">
    <source>
        <dbReference type="SAM" id="MobiDB-lite"/>
    </source>
</evidence>
<protein>
    <submittedName>
        <fullName evidence="2">Uncharacterized protein</fullName>
    </submittedName>
</protein>